<dbReference type="RefSeq" id="WP_057483190.1">
    <property type="nucleotide sequence ID" value="NZ_BMWR01000007.1"/>
</dbReference>
<name>A0A0Q9Z383_9FLAO</name>
<keyword evidence="4" id="KW-1185">Reference proteome</keyword>
<dbReference type="OrthoDB" id="9773828at2"/>
<gene>
    <name evidence="3" type="ORF">APR42_12400</name>
</gene>
<dbReference type="InterPro" id="IPR036812">
    <property type="entry name" value="NAD(P)_OxRdtase_dom_sf"/>
</dbReference>
<reference evidence="3" key="1">
    <citation type="submission" date="2015-10" db="EMBL/GenBank/DDBJ databases">
        <title>Draft genome sequence of Salegentibacter mishustinae KCTC 12263.</title>
        <authorList>
            <person name="Lin W."/>
            <person name="Zheng Q."/>
        </authorList>
    </citation>
    <scope>NUCLEOTIDE SEQUENCE [LARGE SCALE GENOMIC DNA]</scope>
    <source>
        <strain evidence="3">KCTC 12263</strain>
    </source>
</reference>
<evidence type="ECO:0000256" key="1">
    <source>
        <dbReference type="ARBA" id="ARBA00023002"/>
    </source>
</evidence>
<dbReference type="EMBL" id="LKTP01000037">
    <property type="protein sequence ID" value="KRG27295.1"/>
    <property type="molecule type" value="Genomic_DNA"/>
</dbReference>
<dbReference type="InterPro" id="IPR050791">
    <property type="entry name" value="Aldo-Keto_reductase"/>
</dbReference>
<dbReference type="Proteomes" id="UP000051643">
    <property type="component" value="Unassembled WGS sequence"/>
</dbReference>
<dbReference type="PROSITE" id="PS51318">
    <property type="entry name" value="TAT"/>
    <property type="match status" value="1"/>
</dbReference>
<dbReference type="InterPro" id="IPR006311">
    <property type="entry name" value="TAT_signal"/>
</dbReference>
<dbReference type="GO" id="GO:0005737">
    <property type="term" value="C:cytoplasm"/>
    <property type="evidence" value="ECO:0007669"/>
    <property type="project" value="TreeGrafter"/>
</dbReference>
<evidence type="ECO:0000313" key="4">
    <source>
        <dbReference type="Proteomes" id="UP000051643"/>
    </source>
</evidence>
<organism evidence="3 4">
    <name type="scientific">Salegentibacter mishustinae</name>
    <dbReference type="NCBI Taxonomy" id="270918"/>
    <lineage>
        <taxon>Bacteria</taxon>
        <taxon>Pseudomonadati</taxon>
        <taxon>Bacteroidota</taxon>
        <taxon>Flavobacteriia</taxon>
        <taxon>Flavobacteriales</taxon>
        <taxon>Flavobacteriaceae</taxon>
        <taxon>Salegentibacter</taxon>
    </lineage>
</organism>
<dbReference type="InterPro" id="IPR023210">
    <property type="entry name" value="NADP_OxRdtase_dom"/>
</dbReference>
<proteinExistence type="predicted"/>
<keyword evidence="1" id="KW-0560">Oxidoreductase</keyword>
<dbReference type="AlphaFoldDB" id="A0A0Q9Z383"/>
<dbReference type="STRING" id="270918.APR42_12400"/>
<dbReference type="CDD" id="cd19078">
    <property type="entry name" value="AKR_AKR13C1_2"/>
    <property type="match status" value="1"/>
</dbReference>
<dbReference type="Pfam" id="PF00248">
    <property type="entry name" value="Aldo_ket_red"/>
    <property type="match status" value="1"/>
</dbReference>
<dbReference type="PANTHER" id="PTHR43625:SF77">
    <property type="entry name" value="ALDO-KETO REDUCTASE"/>
    <property type="match status" value="1"/>
</dbReference>
<evidence type="ECO:0000313" key="3">
    <source>
        <dbReference type="EMBL" id="KRG27295.1"/>
    </source>
</evidence>
<dbReference type="GO" id="GO:0016491">
    <property type="term" value="F:oxidoreductase activity"/>
    <property type="evidence" value="ECO:0007669"/>
    <property type="project" value="UniProtKB-KW"/>
</dbReference>
<dbReference type="Gene3D" id="3.20.20.100">
    <property type="entry name" value="NADP-dependent oxidoreductase domain"/>
    <property type="match status" value="1"/>
</dbReference>
<protein>
    <submittedName>
        <fullName evidence="3">Aldo/keto reductase</fullName>
    </submittedName>
</protein>
<accession>A0A0Q9Z383</accession>
<feature type="domain" description="NADP-dependent oxidoreductase" evidence="2">
    <location>
        <begin position="75"/>
        <end position="367"/>
    </location>
</feature>
<sequence>MENRDSNSFQNGKSFSRRKFLSSSTIAGVGLSLNPFSMWANTKGNDTSQGKINKSQQQNINPDKRRLGNLEVSPLGLGALSVVGFYTGRVRDQYKVNKLYREAYDNGVTFFDTAEVYGPLISERQIGEAVEPFRKDVKIATKFGFDINPETGERGGLDSNPKTIRRAVEGMLKRLRTDYIDLLYQHRVDPNVPIEDVAGTVQDLMKEGKVLHWGLSEPGLNTIRRAHAVEPLTAIQNEYSPWTRNPESDVLPLCEELGIGFVPWCPLGYGFFADAINENTRFSEGDFRTILPRTTPENIPQNLQILYYIEEWGLRKNATPAQITLAWLLAQKPWIVPIPGTSNSVHLRENLRANEISFSKEELKEFDLGLSKIEIVGAQNAEPVMAAMGVEAPIKK</sequence>
<comment type="caution">
    <text evidence="3">The sequence shown here is derived from an EMBL/GenBank/DDBJ whole genome shotgun (WGS) entry which is preliminary data.</text>
</comment>
<dbReference type="SUPFAM" id="SSF51430">
    <property type="entry name" value="NAD(P)-linked oxidoreductase"/>
    <property type="match status" value="1"/>
</dbReference>
<evidence type="ECO:0000259" key="2">
    <source>
        <dbReference type="Pfam" id="PF00248"/>
    </source>
</evidence>
<dbReference type="PANTHER" id="PTHR43625">
    <property type="entry name" value="AFLATOXIN B1 ALDEHYDE REDUCTASE"/>
    <property type="match status" value="1"/>
</dbReference>